<reference evidence="2 3" key="1">
    <citation type="submission" date="2020-08" db="EMBL/GenBank/DDBJ databases">
        <title>Genomic Encyclopedia of Type Strains, Phase III (KMG-III): the genomes of soil and plant-associated and newly described type strains.</title>
        <authorList>
            <person name="Whitman W."/>
        </authorList>
    </citation>
    <scope>NUCLEOTIDE SEQUENCE [LARGE SCALE GENOMIC DNA]</scope>
    <source>
        <strain evidence="2 3">CECT 8075</strain>
    </source>
</reference>
<evidence type="ECO:0000313" key="2">
    <source>
        <dbReference type="EMBL" id="MBB3207778.1"/>
    </source>
</evidence>
<feature type="transmembrane region" description="Helical" evidence="1">
    <location>
        <begin position="83"/>
        <end position="102"/>
    </location>
</feature>
<keyword evidence="1" id="KW-0812">Transmembrane</keyword>
<accession>A0A7W5E140</accession>
<keyword evidence="1" id="KW-1133">Transmembrane helix</keyword>
<feature type="transmembrane region" description="Helical" evidence="1">
    <location>
        <begin position="6"/>
        <end position="24"/>
    </location>
</feature>
<dbReference type="Pfam" id="PF06961">
    <property type="entry name" value="DUF1294"/>
    <property type="match status" value="1"/>
</dbReference>
<gene>
    <name evidence="2" type="ORF">FHS27_003605</name>
</gene>
<sequence length="105" mass="12099">MSYLPIIAAEMILASAVAIVFYWWDKRAAKKNEQAGRDYAGRTVHSRVPENTLLLISLLGGWPGAWWASQKFRHKTKKVSFRVQFWVATVLNVCLIAAFIWFQRT</sequence>
<comment type="caution">
    <text evidence="2">The sequence shown here is derived from an EMBL/GenBank/DDBJ whole genome shotgun (WGS) entry which is preliminary data.</text>
</comment>
<proteinExistence type="predicted"/>
<evidence type="ECO:0000313" key="3">
    <source>
        <dbReference type="Proteomes" id="UP000536179"/>
    </source>
</evidence>
<dbReference type="Proteomes" id="UP000536179">
    <property type="component" value="Unassembled WGS sequence"/>
</dbReference>
<dbReference type="AlphaFoldDB" id="A0A7W5E140"/>
<evidence type="ECO:0000256" key="1">
    <source>
        <dbReference type="SAM" id="Phobius"/>
    </source>
</evidence>
<dbReference type="EMBL" id="JACHXU010000012">
    <property type="protein sequence ID" value="MBB3207778.1"/>
    <property type="molecule type" value="Genomic_DNA"/>
</dbReference>
<name>A0A7W5E140_9BACT</name>
<organism evidence="2 3">
    <name type="scientific">Aporhodopirellula rubra</name>
    <dbReference type="NCBI Taxonomy" id="980271"/>
    <lineage>
        <taxon>Bacteria</taxon>
        <taxon>Pseudomonadati</taxon>
        <taxon>Planctomycetota</taxon>
        <taxon>Planctomycetia</taxon>
        <taxon>Pirellulales</taxon>
        <taxon>Pirellulaceae</taxon>
        <taxon>Aporhodopirellula</taxon>
    </lineage>
</organism>
<protein>
    <submittedName>
        <fullName evidence="2">Uncharacterized membrane protein YsdA (DUF1294 family)</fullName>
    </submittedName>
</protein>
<dbReference type="InterPro" id="IPR010718">
    <property type="entry name" value="DUF1294"/>
</dbReference>
<keyword evidence="1" id="KW-0472">Membrane</keyword>
<keyword evidence="3" id="KW-1185">Reference proteome</keyword>
<dbReference type="RefSeq" id="WP_246419961.1">
    <property type="nucleotide sequence ID" value="NZ_JACHXU010000012.1"/>
</dbReference>